<dbReference type="InterPro" id="IPR038716">
    <property type="entry name" value="P1/P2_N_sf"/>
</dbReference>
<dbReference type="PANTHER" id="PTHR45696:SF10">
    <property type="entry name" value="LARGE RIBOSOMAL SUBUNIT PROTEIN P1"/>
    <property type="match status" value="1"/>
</dbReference>
<reference evidence="5 6" key="1">
    <citation type="journal article" date="2023" name="Commun. Biol.">
        <title>Genome analysis of Parmales, the sister group of diatoms, reveals the evolutionary specialization of diatoms from phago-mixotrophs to photoautotrophs.</title>
        <authorList>
            <person name="Ban H."/>
            <person name="Sato S."/>
            <person name="Yoshikawa S."/>
            <person name="Yamada K."/>
            <person name="Nakamura Y."/>
            <person name="Ichinomiya M."/>
            <person name="Sato N."/>
            <person name="Blanc-Mathieu R."/>
            <person name="Endo H."/>
            <person name="Kuwata A."/>
            <person name="Ogata H."/>
        </authorList>
    </citation>
    <scope>NUCLEOTIDE SEQUENCE [LARGE SCALE GENOMIC DNA]</scope>
</reference>
<evidence type="ECO:0000313" key="6">
    <source>
        <dbReference type="Proteomes" id="UP001165060"/>
    </source>
</evidence>
<protein>
    <recommendedName>
        <fullName evidence="7">60S acidic ribosomal protein P1</fullName>
    </recommendedName>
</protein>
<feature type="compositionally biased region" description="Gly residues" evidence="4">
    <location>
        <begin position="109"/>
        <end position="119"/>
    </location>
</feature>
<evidence type="ECO:0000256" key="2">
    <source>
        <dbReference type="ARBA" id="ARBA00022980"/>
    </source>
</evidence>
<gene>
    <name evidence="5" type="ORF">TeGR_g3794</name>
</gene>
<accession>A0ABQ6MQW7</accession>
<dbReference type="Gene3D" id="1.10.10.1410">
    <property type="match status" value="1"/>
</dbReference>
<feature type="region of interest" description="Disordered" evidence="4">
    <location>
        <begin position="66"/>
        <end position="119"/>
    </location>
</feature>
<dbReference type="PANTHER" id="PTHR45696">
    <property type="entry name" value="60S ACIDIC RIBOSOMAL PROTEIN P1"/>
    <property type="match status" value="1"/>
</dbReference>
<organism evidence="5 6">
    <name type="scientific">Tetraparma gracilis</name>
    <dbReference type="NCBI Taxonomy" id="2962635"/>
    <lineage>
        <taxon>Eukaryota</taxon>
        <taxon>Sar</taxon>
        <taxon>Stramenopiles</taxon>
        <taxon>Ochrophyta</taxon>
        <taxon>Bolidophyceae</taxon>
        <taxon>Parmales</taxon>
        <taxon>Triparmaceae</taxon>
        <taxon>Tetraparma</taxon>
    </lineage>
</organism>
<evidence type="ECO:0000256" key="1">
    <source>
        <dbReference type="ARBA" id="ARBA00005436"/>
    </source>
</evidence>
<dbReference type="Pfam" id="PF00428">
    <property type="entry name" value="Ribosomal_60s"/>
    <property type="match status" value="1"/>
</dbReference>
<evidence type="ECO:0008006" key="7">
    <source>
        <dbReference type="Google" id="ProtNLM"/>
    </source>
</evidence>
<evidence type="ECO:0000313" key="5">
    <source>
        <dbReference type="EMBL" id="GMI30331.1"/>
    </source>
</evidence>
<sequence>MDALNAEQKQEMATSFACLALYDGEAEISSEQIAALLKATGVEVEGFYPIIFSQMMTPAKITELLAAPGGSGGGGGGGGDAGGAAEEEKEEEKVEEEEMDMGGSMDMFGGDGGEGGGDY</sequence>
<proteinExistence type="inferred from homology"/>
<keyword evidence="3" id="KW-0687">Ribonucleoprotein</keyword>
<comment type="caution">
    <text evidence="5">The sequence shown here is derived from an EMBL/GenBank/DDBJ whole genome shotgun (WGS) entry which is preliminary data.</text>
</comment>
<feature type="compositionally biased region" description="Acidic residues" evidence="4">
    <location>
        <begin position="85"/>
        <end position="100"/>
    </location>
</feature>
<keyword evidence="6" id="KW-1185">Reference proteome</keyword>
<comment type="similarity">
    <text evidence="1">Belongs to the eukaryotic ribosomal protein P1/P2 family.</text>
</comment>
<evidence type="ECO:0000256" key="3">
    <source>
        <dbReference type="ARBA" id="ARBA00023274"/>
    </source>
</evidence>
<keyword evidence="2" id="KW-0689">Ribosomal protein</keyword>
<dbReference type="Proteomes" id="UP001165060">
    <property type="component" value="Unassembled WGS sequence"/>
</dbReference>
<dbReference type="EMBL" id="BRYB01003095">
    <property type="protein sequence ID" value="GMI30331.1"/>
    <property type="molecule type" value="Genomic_DNA"/>
</dbReference>
<name>A0ABQ6MQW7_9STRA</name>
<feature type="compositionally biased region" description="Gly residues" evidence="4">
    <location>
        <begin position="69"/>
        <end position="82"/>
    </location>
</feature>
<evidence type="ECO:0000256" key="4">
    <source>
        <dbReference type="SAM" id="MobiDB-lite"/>
    </source>
</evidence>